<accession>A0A1T2KT69</accession>
<name>A0A1T2KT69_9GAMM</name>
<dbReference type="EMBL" id="MPRJ01000057">
    <property type="protein sequence ID" value="OOZ36058.1"/>
    <property type="molecule type" value="Genomic_DNA"/>
</dbReference>
<gene>
    <name evidence="1" type="ORF">BOW51_09035</name>
</gene>
<dbReference type="Proteomes" id="UP000190896">
    <property type="component" value="Unassembled WGS sequence"/>
</dbReference>
<keyword evidence="2" id="KW-1185">Reference proteome</keyword>
<sequence length="94" mass="11102">MSSRWARERGYTNYKANVDILHHQANTNLPHVYVIVVKTSYKTLRGKERTSYGCGFSHAHYDHALVMALWDLQAFSWGWNQEKHGYEIVEQLQY</sequence>
<reference evidence="1 2" key="1">
    <citation type="submission" date="2016-11" db="EMBL/GenBank/DDBJ databases">
        <title>Mixed transmission modes and dynamic genome evolution in an obligate animal-bacterial symbiosis.</title>
        <authorList>
            <person name="Russell S.L."/>
            <person name="Corbett-Detig R.B."/>
            <person name="Cavanaugh C.M."/>
        </authorList>
    </citation>
    <scope>NUCLEOTIDE SEQUENCE [LARGE SCALE GENOMIC DNA]</scope>
    <source>
        <strain evidence="1">Se-Cadez</strain>
    </source>
</reference>
<evidence type="ECO:0000313" key="2">
    <source>
        <dbReference type="Proteomes" id="UP000190896"/>
    </source>
</evidence>
<organism evidence="1 2">
    <name type="scientific">Solemya velesiana gill symbiont</name>
    <dbReference type="NCBI Taxonomy" id="1918948"/>
    <lineage>
        <taxon>Bacteria</taxon>
        <taxon>Pseudomonadati</taxon>
        <taxon>Pseudomonadota</taxon>
        <taxon>Gammaproteobacteria</taxon>
        <taxon>sulfur-oxidizing symbionts</taxon>
    </lineage>
</organism>
<dbReference type="RefSeq" id="WP_078487690.1">
    <property type="nucleotide sequence ID" value="NZ_MPRJ01000057.1"/>
</dbReference>
<dbReference type="OrthoDB" id="7062439at2"/>
<proteinExistence type="predicted"/>
<evidence type="ECO:0000313" key="1">
    <source>
        <dbReference type="EMBL" id="OOZ36058.1"/>
    </source>
</evidence>
<protein>
    <submittedName>
        <fullName evidence="1">Uncharacterized protein</fullName>
    </submittedName>
</protein>
<comment type="caution">
    <text evidence="1">The sequence shown here is derived from an EMBL/GenBank/DDBJ whole genome shotgun (WGS) entry which is preliminary data.</text>
</comment>
<dbReference type="AlphaFoldDB" id="A0A1T2KT69"/>